<evidence type="ECO:0000313" key="5">
    <source>
        <dbReference type="EMBL" id="EFP12952.1"/>
    </source>
</evidence>
<accession>E3NPA8</accession>
<evidence type="ECO:0000256" key="2">
    <source>
        <dbReference type="PROSITE-ProRule" id="PRU00235"/>
    </source>
</evidence>
<keyword evidence="6" id="KW-1185">Reference proteome</keyword>
<dbReference type="SUPFAM" id="SSF50985">
    <property type="entry name" value="RCC1/BLIP-II"/>
    <property type="match status" value="1"/>
</dbReference>
<name>E3NPA8_CAERE</name>
<dbReference type="PANTHER" id="PTHR22870">
    <property type="entry name" value="REGULATOR OF CHROMOSOME CONDENSATION"/>
    <property type="match status" value="1"/>
</dbReference>
<evidence type="ECO:0000256" key="4">
    <source>
        <dbReference type="SAM" id="Phobius"/>
    </source>
</evidence>
<dbReference type="InterPro" id="IPR009091">
    <property type="entry name" value="RCC1/BLIP-II"/>
</dbReference>
<keyword evidence="4" id="KW-1133">Transmembrane helix</keyword>
<evidence type="ECO:0000256" key="3">
    <source>
        <dbReference type="SAM" id="MobiDB-lite"/>
    </source>
</evidence>
<keyword evidence="4" id="KW-0812">Transmembrane</keyword>
<feature type="region of interest" description="Disordered" evidence="3">
    <location>
        <begin position="1"/>
        <end position="30"/>
    </location>
</feature>
<feature type="repeat" description="RCC1" evidence="2">
    <location>
        <begin position="103"/>
        <end position="154"/>
    </location>
</feature>
<feature type="transmembrane region" description="Helical" evidence="4">
    <location>
        <begin position="38"/>
        <end position="59"/>
    </location>
</feature>
<dbReference type="AlphaFoldDB" id="E3NPA8"/>
<dbReference type="InterPro" id="IPR051210">
    <property type="entry name" value="Ub_ligase/GEF_domain"/>
</dbReference>
<dbReference type="Pfam" id="PF00415">
    <property type="entry name" value="RCC1"/>
    <property type="match status" value="3"/>
</dbReference>
<evidence type="ECO:0000256" key="1">
    <source>
        <dbReference type="ARBA" id="ARBA00022737"/>
    </source>
</evidence>
<dbReference type="PRINTS" id="PR00633">
    <property type="entry name" value="RCCNDNSATION"/>
</dbReference>
<reference evidence="5" key="1">
    <citation type="submission" date="2007-07" db="EMBL/GenBank/DDBJ databases">
        <title>PCAP assembly of the Caenorhabditis remanei genome.</title>
        <authorList>
            <consortium name="The Caenorhabditis remanei Sequencing Consortium"/>
            <person name="Wilson R.K."/>
        </authorList>
    </citation>
    <scope>NUCLEOTIDE SEQUENCE [LARGE SCALE GENOMIC DNA]</scope>
    <source>
        <strain evidence="5">PB4641</strain>
    </source>
</reference>
<proteinExistence type="predicted"/>
<feature type="compositionally biased region" description="Polar residues" evidence="3">
    <location>
        <begin position="1"/>
        <end position="13"/>
    </location>
</feature>
<gene>
    <name evidence="5" type="ORF">CRE_07123</name>
</gene>
<dbReference type="eggNOG" id="KOG0941">
    <property type="taxonomic scope" value="Eukaryota"/>
</dbReference>
<dbReference type="EMBL" id="DS269341">
    <property type="protein sequence ID" value="EFP12952.1"/>
    <property type="molecule type" value="Genomic_DNA"/>
</dbReference>
<feature type="repeat" description="RCC1" evidence="2">
    <location>
        <begin position="155"/>
        <end position="207"/>
    </location>
</feature>
<dbReference type="OrthoDB" id="16281at2759"/>
<protein>
    <submittedName>
        <fullName evidence="5">Uncharacterized protein</fullName>
    </submittedName>
</protein>
<dbReference type="OMA" id="DICATTQ"/>
<feature type="repeat" description="RCC1" evidence="2">
    <location>
        <begin position="208"/>
        <end position="259"/>
    </location>
</feature>
<dbReference type="Proteomes" id="UP000008281">
    <property type="component" value="Unassembled WGS sequence"/>
</dbReference>
<dbReference type="InParanoid" id="E3NPA8"/>
<keyword evidence="4" id="KW-0472">Membrane</keyword>
<evidence type="ECO:0000313" key="6">
    <source>
        <dbReference type="Proteomes" id="UP000008281"/>
    </source>
</evidence>
<dbReference type="Gene3D" id="2.130.10.30">
    <property type="entry name" value="Regulator of chromosome condensation 1/beta-lactamase-inhibitor protein II"/>
    <property type="match status" value="1"/>
</dbReference>
<dbReference type="PROSITE" id="PS50012">
    <property type="entry name" value="RCC1_3"/>
    <property type="match status" value="3"/>
</dbReference>
<dbReference type="InterPro" id="IPR000408">
    <property type="entry name" value="Reg_chr_condens"/>
</dbReference>
<keyword evidence="1" id="KW-0677">Repeat</keyword>
<dbReference type="PROSITE" id="PS00626">
    <property type="entry name" value="RCC1_2"/>
    <property type="match status" value="1"/>
</dbReference>
<dbReference type="STRING" id="31234.E3NPA8"/>
<dbReference type="PANTHER" id="PTHR22870:SF408">
    <property type="entry name" value="OS09G0560450 PROTEIN"/>
    <property type="match status" value="1"/>
</dbReference>
<sequence length="294" mass="29953">MTLRTIPTPSSAHAIQPAVGETRPAPPKRYRPRLRFRGVGMAAVGAGLALFLGLSSTAATAAPTPNSGPTAGGTGITLEAPGGITFTRASAGAWYSLAVASNGDTYAWGANTYGQLGTGNNDASVTPTRVQAPEGVTFTQVSGGEYHSLALGSDGNAYAWGANWNGELGINSANGGSNVPQRVHAPSGVTFTQVEAGSANSLALGSDGNIYMWGNGTNGILGNGTEEGSTVPVRVHAPEGVSFTRASLSSFRALAMGSDGNTYAWGYGVDGLMSSFLFLVVSLLESDQFSPILF</sequence>
<organism evidence="6">
    <name type="scientific">Caenorhabditis remanei</name>
    <name type="common">Caenorhabditis vulgaris</name>
    <dbReference type="NCBI Taxonomy" id="31234"/>
    <lineage>
        <taxon>Eukaryota</taxon>
        <taxon>Metazoa</taxon>
        <taxon>Ecdysozoa</taxon>
        <taxon>Nematoda</taxon>
        <taxon>Chromadorea</taxon>
        <taxon>Rhabditida</taxon>
        <taxon>Rhabditina</taxon>
        <taxon>Rhabditomorpha</taxon>
        <taxon>Rhabditoidea</taxon>
        <taxon>Rhabditidae</taxon>
        <taxon>Peloderinae</taxon>
        <taxon>Caenorhabditis</taxon>
    </lineage>
</organism>
<dbReference type="HOGENOM" id="CLU_947444_0_0_1"/>